<accession>A0AAQ5ZH25</accession>
<protein>
    <recommendedName>
        <fullName evidence="16">Nuclear receptor subfamily 1, group D, member 2b</fullName>
    </recommendedName>
</protein>
<feature type="compositionally biased region" description="Polar residues" evidence="11">
    <location>
        <begin position="298"/>
        <end position="312"/>
    </location>
</feature>
<dbReference type="Pfam" id="PF00104">
    <property type="entry name" value="Hormone_recep"/>
    <property type="match status" value="1"/>
</dbReference>
<keyword evidence="4 10" id="KW-0862">Zinc</keyword>
<feature type="region of interest" description="Disordered" evidence="11">
    <location>
        <begin position="15"/>
        <end position="76"/>
    </location>
</feature>
<evidence type="ECO:0000256" key="9">
    <source>
        <dbReference type="ARBA" id="ARBA00023242"/>
    </source>
</evidence>
<dbReference type="GO" id="GO:0008270">
    <property type="term" value="F:zinc ion binding"/>
    <property type="evidence" value="ECO:0007669"/>
    <property type="project" value="UniProtKB-KW"/>
</dbReference>
<dbReference type="Pfam" id="PF00105">
    <property type="entry name" value="zf-C4"/>
    <property type="match status" value="1"/>
</dbReference>
<dbReference type="GO" id="GO:0005634">
    <property type="term" value="C:nucleus"/>
    <property type="evidence" value="ECO:0007669"/>
    <property type="project" value="UniProtKB-SubCell"/>
</dbReference>
<evidence type="ECO:0000313" key="15">
    <source>
        <dbReference type="Proteomes" id="UP001501940"/>
    </source>
</evidence>
<organism evidence="14 15">
    <name type="scientific">Amphiprion ocellaris</name>
    <name type="common">Clown anemonefish</name>
    <dbReference type="NCBI Taxonomy" id="80972"/>
    <lineage>
        <taxon>Eukaryota</taxon>
        <taxon>Metazoa</taxon>
        <taxon>Chordata</taxon>
        <taxon>Craniata</taxon>
        <taxon>Vertebrata</taxon>
        <taxon>Euteleostomi</taxon>
        <taxon>Actinopterygii</taxon>
        <taxon>Neopterygii</taxon>
        <taxon>Teleostei</taxon>
        <taxon>Neoteleostei</taxon>
        <taxon>Acanthomorphata</taxon>
        <taxon>Ovalentaria</taxon>
        <taxon>Pomacentridae</taxon>
        <taxon>Amphiprion</taxon>
    </lineage>
</organism>
<feature type="compositionally biased region" description="Low complexity" evidence="11">
    <location>
        <begin position="221"/>
        <end position="261"/>
    </location>
</feature>
<keyword evidence="9 10" id="KW-0539">Nucleus</keyword>
<evidence type="ECO:0000259" key="12">
    <source>
        <dbReference type="PROSITE" id="PS51030"/>
    </source>
</evidence>
<feature type="compositionally biased region" description="Low complexity" evidence="11">
    <location>
        <begin position="15"/>
        <end position="52"/>
    </location>
</feature>
<keyword evidence="3 10" id="KW-0863">Zinc-finger</keyword>
<dbReference type="GO" id="GO:0045944">
    <property type="term" value="P:positive regulation of transcription by RNA polymerase II"/>
    <property type="evidence" value="ECO:0007669"/>
    <property type="project" value="TreeGrafter"/>
</dbReference>
<keyword evidence="2 10" id="KW-0479">Metal-binding</keyword>
<dbReference type="GeneTree" id="ENSGT00940000155168"/>
<dbReference type="InterPro" id="IPR001723">
    <property type="entry name" value="Nuclear_hrmn_rcpt"/>
</dbReference>
<evidence type="ECO:0000256" key="11">
    <source>
        <dbReference type="SAM" id="MobiDB-lite"/>
    </source>
</evidence>
<dbReference type="SUPFAM" id="SSF48508">
    <property type="entry name" value="Nuclear receptor ligand-binding domain"/>
    <property type="match status" value="1"/>
</dbReference>
<dbReference type="GO" id="GO:0004879">
    <property type="term" value="F:nuclear receptor activity"/>
    <property type="evidence" value="ECO:0007669"/>
    <property type="project" value="TreeGrafter"/>
</dbReference>
<dbReference type="GO" id="GO:0000978">
    <property type="term" value="F:RNA polymerase II cis-regulatory region sequence-specific DNA binding"/>
    <property type="evidence" value="ECO:0007669"/>
    <property type="project" value="TreeGrafter"/>
</dbReference>
<dbReference type="GO" id="GO:0000122">
    <property type="term" value="P:negative regulation of transcription by RNA polymerase II"/>
    <property type="evidence" value="ECO:0007669"/>
    <property type="project" value="TreeGrafter"/>
</dbReference>
<dbReference type="SMART" id="SM00399">
    <property type="entry name" value="ZnF_C4"/>
    <property type="match status" value="1"/>
</dbReference>
<reference evidence="14 15" key="1">
    <citation type="submission" date="2022-01" db="EMBL/GenBank/DDBJ databases">
        <title>A chromosome-scale genome assembly of the false clownfish, Amphiprion ocellaris.</title>
        <authorList>
            <person name="Ryu T."/>
        </authorList>
    </citation>
    <scope>NUCLEOTIDE SEQUENCE [LARGE SCALE GENOMIC DNA]</scope>
</reference>
<comment type="similarity">
    <text evidence="10">Belongs to the nuclear hormone receptor family.</text>
</comment>
<keyword evidence="15" id="KW-1185">Reference proteome</keyword>
<evidence type="ECO:0000256" key="4">
    <source>
        <dbReference type="ARBA" id="ARBA00022833"/>
    </source>
</evidence>
<dbReference type="InterPro" id="IPR013088">
    <property type="entry name" value="Znf_NHR/GATA"/>
</dbReference>
<dbReference type="PRINTS" id="PR00047">
    <property type="entry name" value="STROIDFINGER"/>
</dbReference>
<evidence type="ECO:0000256" key="7">
    <source>
        <dbReference type="ARBA" id="ARBA00023163"/>
    </source>
</evidence>
<dbReference type="FunFam" id="3.30.50.10:FF:000013">
    <property type="entry name" value="Nuclear receptor subfamily 1 group D member 2"/>
    <property type="match status" value="1"/>
</dbReference>
<feature type="region of interest" description="Disordered" evidence="11">
    <location>
        <begin position="205"/>
        <end position="268"/>
    </location>
</feature>
<feature type="domain" description="Nuclear receptor" evidence="12">
    <location>
        <begin position="87"/>
        <end position="163"/>
    </location>
</feature>
<evidence type="ECO:0000256" key="1">
    <source>
        <dbReference type="ARBA" id="ARBA00004496"/>
    </source>
</evidence>
<dbReference type="PROSITE" id="PS00031">
    <property type="entry name" value="NUCLEAR_REC_DBD_1"/>
    <property type="match status" value="1"/>
</dbReference>
<sequence length="595" mass="64706">METPQCWRGVIAYISSSSSASSPESCHSDSSNGSYQSSSPPRGSSPSQLSQSADPTFTGGQNLPGTQKSGRSSSSAKCGITKINGLVLLCKVCGDVASGFHYGVHACEGCKGFFRRSIQQNIQYKKCLKNESCPIMRINRNRCQQCRFKKCLMVGMSRDSVRFGRIPKREKQRMLLEMQSAMNNMMNNSQLQSQLHSSQTLPIAKPLPASATEPTSEDAGPAPSCSPSSSPCSNQSDSSSDPEPAVSMDTSPSSASPSASDSGEEEVIGSVTRAHQETFMYNQEQSSLAAEPSAPTGPLNNGSAKNTTTSSHQPEERQDAWNHRNNLVTMTDHQPPSSLGPQVQENTLNHCPFRLSRSAATSHCPAYTHGAFRAPPTEGPANGAYIGPLWRGGNRMHLVCPMNTSPHVDPQKSGHEVWEEFSHSFTPAVREVVEFAKKIPGFRDLSQHDQVSLLKAGTFEVLVVRFASLFDVKDRTVTFLGGKKYSVDTLRAMGAGDLLNSMFDFSEKLINLGLSEEEMSLFTAVVLVSADRSGIENVNSVEALQETLIRALRSLITKNHPNESAIFTKLLLKLPDLRSLNNMHSEQLLAFKVHS</sequence>
<dbReference type="CDD" id="cd07166">
    <property type="entry name" value="NR_DBD_REV_ERB"/>
    <property type="match status" value="1"/>
</dbReference>
<keyword evidence="7 10" id="KW-0804">Transcription</keyword>
<proteinExistence type="inferred from homology"/>
<evidence type="ECO:0000259" key="13">
    <source>
        <dbReference type="PROSITE" id="PS51843"/>
    </source>
</evidence>
<evidence type="ECO:0000256" key="6">
    <source>
        <dbReference type="ARBA" id="ARBA00023125"/>
    </source>
</evidence>
<dbReference type="InterPro" id="IPR050234">
    <property type="entry name" value="Nuclear_hormone_rcpt_NR1"/>
</dbReference>
<dbReference type="InterPro" id="IPR001628">
    <property type="entry name" value="Znf_hrmn_rcpt"/>
</dbReference>
<dbReference type="Ensembl" id="ENSAOCT00000056861.1">
    <property type="protein sequence ID" value="ENSAOCP00000065378.1"/>
    <property type="gene ID" value="ENSAOCG00000013812.2"/>
</dbReference>
<dbReference type="GO" id="GO:0005737">
    <property type="term" value="C:cytoplasm"/>
    <property type="evidence" value="ECO:0007669"/>
    <property type="project" value="UniProtKB-SubCell"/>
</dbReference>
<dbReference type="SUPFAM" id="SSF57716">
    <property type="entry name" value="Glucocorticoid receptor-like (DNA-binding domain)"/>
    <property type="match status" value="1"/>
</dbReference>
<evidence type="ECO:0000256" key="10">
    <source>
        <dbReference type="RuleBase" id="RU004334"/>
    </source>
</evidence>
<evidence type="ECO:0008006" key="16">
    <source>
        <dbReference type="Google" id="ProtNLM"/>
    </source>
</evidence>
<dbReference type="Gene3D" id="1.10.565.10">
    <property type="entry name" value="Retinoid X Receptor"/>
    <property type="match status" value="1"/>
</dbReference>
<dbReference type="GO" id="GO:0030154">
    <property type="term" value="P:cell differentiation"/>
    <property type="evidence" value="ECO:0007669"/>
    <property type="project" value="TreeGrafter"/>
</dbReference>
<dbReference type="GO" id="GO:0009755">
    <property type="term" value="P:hormone-mediated signaling pathway"/>
    <property type="evidence" value="ECO:0007669"/>
    <property type="project" value="TreeGrafter"/>
</dbReference>
<dbReference type="Gene3D" id="3.30.50.10">
    <property type="entry name" value="Erythroid Transcription Factor GATA-1, subunit A"/>
    <property type="match status" value="1"/>
</dbReference>
<evidence type="ECO:0000256" key="5">
    <source>
        <dbReference type="ARBA" id="ARBA00023015"/>
    </source>
</evidence>
<feature type="compositionally biased region" description="Polar residues" evidence="11">
    <location>
        <begin position="53"/>
        <end position="76"/>
    </location>
</feature>
<dbReference type="SMART" id="SM00430">
    <property type="entry name" value="HOLI"/>
    <property type="match status" value="1"/>
</dbReference>
<dbReference type="PROSITE" id="PS51843">
    <property type="entry name" value="NR_LBD"/>
    <property type="match status" value="1"/>
</dbReference>
<dbReference type="PROSITE" id="PS51030">
    <property type="entry name" value="NUCLEAR_REC_DBD_2"/>
    <property type="match status" value="1"/>
</dbReference>
<evidence type="ECO:0000256" key="8">
    <source>
        <dbReference type="ARBA" id="ARBA00023170"/>
    </source>
</evidence>
<feature type="region of interest" description="Disordered" evidence="11">
    <location>
        <begin position="283"/>
        <end position="317"/>
    </location>
</feature>
<dbReference type="InterPro" id="IPR035500">
    <property type="entry name" value="NHR-like_dom_sf"/>
</dbReference>
<dbReference type="InterPro" id="IPR000536">
    <property type="entry name" value="Nucl_hrmn_rcpt_lig-bd"/>
</dbReference>
<keyword evidence="5 10" id="KW-0805">Transcription regulation</keyword>
<dbReference type="PRINTS" id="PR00398">
    <property type="entry name" value="STRDHORMONER"/>
</dbReference>
<dbReference type="PANTHER" id="PTHR24082">
    <property type="entry name" value="NUCLEAR HORMONE RECEPTOR"/>
    <property type="match status" value="1"/>
</dbReference>
<feature type="domain" description="NR LBD" evidence="13">
    <location>
        <begin position="385"/>
        <end position="595"/>
    </location>
</feature>
<keyword evidence="8 10" id="KW-0675">Receptor</keyword>
<dbReference type="PANTHER" id="PTHR24082:SF112">
    <property type="entry name" value="NUCLEAR RECEPTOR SUBFAMILY 1 GROUP D MEMBER 2"/>
    <property type="match status" value="1"/>
</dbReference>
<evidence type="ECO:0000256" key="2">
    <source>
        <dbReference type="ARBA" id="ARBA00022723"/>
    </source>
</evidence>
<evidence type="ECO:0000256" key="3">
    <source>
        <dbReference type="ARBA" id="ARBA00022771"/>
    </source>
</evidence>
<evidence type="ECO:0000313" key="14">
    <source>
        <dbReference type="Ensembl" id="ENSAOCP00000065378.1"/>
    </source>
</evidence>
<dbReference type="CDD" id="cd06940">
    <property type="entry name" value="NR_LBD_REV_ERB"/>
    <property type="match status" value="1"/>
</dbReference>
<dbReference type="AlphaFoldDB" id="A0AAQ5ZH25"/>
<keyword evidence="6 10" id="KW-0238">DNA-binding</keyword>
<name>A0AAQ5ZH25_AMPOC</name>
<reference evidence="14" key="2">
    <citation type="submission" date="2025-08" db="UniProtKB">
        <authorList>
            <consortium name="Ensembl"/>
        </authorList>
    </citation>
    <scope>IDENTIFICATION</scope>
</reference>
<dbReference type="Proteomes" id="UP001501940">
    <property type="component" value="Chromosome 15"/>
</dbReference>
<comment type="subcellular location">
    <subcellularLocation>
        <location evidence="1">Cytoplasm</location>
    </subcellularLocation>
    <subcellularLocation>
        <location evidence="10">Nucleus</location>
    </subcellularLocation>
</comment>
<reference evidence="14" key="3">
    <citation type="submission" date="2025-09" db="UniProtKB">
        <authorList>
            <consortium name="Ensembl"/>
        </authorList>
    </citation>
    <scope>IDENTIFICATION</scope>
</reference>